<accession>A0A4E0R3R1</accession>
<comment type="subcellular location">
    <subcellularLocation>
        <location evidence="1">Endomembrane system</location>
        <topology evidence="1">Multi-pass membrane protein</topology>
    </subcellularLocation>
</comment>
<organism evidence="11 12">
    <name type="scientific">Fasciola hepatica</name>
    <name type="common">Liver fluke</name>
    <dbReference type="NCBI Taxonomy" id="6192"/>
    <lineage>
        <taxon>Eukaryota</taxon>
        <taxon>Metazoa</taxon>
        <taxon>Spiralia</taxon>
        <taxon>Lophotrochozoa</taxon>
        <taxon>Platyhelminthes</taxon>
        <taxon>Trematoda</taxon>
        <taxon>Digenea</taxon>
        <taxon>Plagiorchiida</taxon>
        <taxon>Echinostomata</taxon>
        <taxon>Echinostomatoidea</taxon>
        <taxon>Fasciolidae</taxon>
        <taxon>Fasciola</taxon>
    </lineage>
</organism>
<reference evidence="11" key="1">
    <citation type="submission" date="2019-03" db="EMBL/GenBank/DDBJ databases">
        <title>Improved annotation for the trematode Fasciola hepatica.</title>
        <authorList>
            <person name="Choi Y.-J."/>
            <person name="Martin J."/>
            <person name="Mitreva M."/>
        </authorList>
    </citation>
    <scope>NUCLEOTIDE SEQUENCE [LARGE SCALE GENOMIC DNA]</scope>
</reference>
<keyword evidence="7 10" id="KW-0472">Membrane</keyword>
<evidence type="ECO:0000313" key="12">
    <source>
        <dbReference type="Proteomes" id="UP000230066"/>
    </source>
</evidence>
<evidence type="ECO:0008006" key="13">
    <source>
        <dbReference type="Google" id="ProtNLM"/>
    </source>
</evidence>
<keyword evidence="6 10" id="KW-1133">Transmembrane helix</keyword>
<feature type="transmembrane region" description="Helical" evidence="10">
    <location>
        <begin position="21"/>
        <end position="38"/>
    </location>
</feature>
<feature type="repeat" description="WD" evidence="8">
    <location>
        <begin position="108"/>
        <end position="137"/>
    </location>
</feature>
<proteinExistence type="inferred from homology"/>
<comment type="similarity">
    <text evidence="2">Belongs to the membrane magnesium transporter (TC 1.A.67) family.</text>
</comment>
<feature type="compositionally biased region" description="Basic and acidic residues" evidence="9">
    <location>
        <begin position="344"/>
        <end position="361"/>
    </location>
</feature>
<name>A0A4E0R3R1_FASHE</name>
<dbReference type="SUPFAM" id="SSF50978">
    <property type="entry name" value="WD40 repeat-like"/>
    <property type="match status" value="2"/>
</dbReference>
<evidence type="ECO:0000256" key="7">
    <source>
        <dbReference type="ARBA" id="ARBA00023136"/>
    </source>
</evidence>
<protein>
    <recommendedName>
        <fullName evidence="13">WD domain, G-beta repeat protein</fullName>
    </recommendedName>
</protein>
<evidence type="ECO:0000256" key="6">
    <source>
        <dbReference type="ARBA" id="ARBA00022989"/>
    </source>
</evidence>
<keyword evidence="5" id="KW-0677">Repeat</keyword>
<comment type="caution">
    <text evidence="11">The sequence shown here is derived from an EMBL/GenBank/DDBJ whole genome shotgun (WGS) entry which is preliminary data.</text>
</comment>
<dbReference type="InterPro" id="IPR036322">
    <property type="entry name" value="WD40_repeat_dom_sf"/>
</dbReference>
<feature type="compositionally biased region" description="Polar residues" evidence="9">
    <location>
        <begin position="367"/>
        <end position="376"/>
    </location>
</feature>
<feature type="compositionally biased region" description="Polar residues" evidence="9">
    <location>
        <begin position="299"/>
        <end position="316"/>
    </location>
</feature>
<keyword evidence="12" id="KW-1185">Reference proteome</keyword>
<feature type="region of interest" description="Disordered" evidence="9">
    <location>
        <begin position="293"/>
        <end position="389"/>
    </location>
</feature>
<dbReference type="GO" id="GO:0012505">
    <property type="term" value="C:endomembrane system"/>
    <property type="evidence" value="ECO:0007669"/>
    <property type="project" value="UniProtKB-SubCell"/>
</dbReference>
<dbReference type="Pfam" id="PF10270">
    <property type="entry name" value="MMgT"/>
    <property type="match status" value="1"/>
</dbReference>
<dbReference type="PANTHER" id="PTHR44666">
    <property type="entry name" value="WD REPEAT-CONTAINING PROTEIN 53"/>
    <property type="match status" value="1"/>
</dbReference>
<sequence length="521" mass="56764">MKVVLRREGIHGDEMVFIARITVVIGLLGLLHAAYSATQHRSYLRLTEQESDSLPIDIVIQTIVSFGIACFGLIGASGSLKEIEASAEFRDNILLNCPLMVSHLRSLGRGHTDSVTSLSLSDRLLSSGGEDGEIFFWAPDQMSYPVQSTSRMEPCAALKFDPNKSEVLYSAHGGRILSWDFRQLSSPLSEWNVNEDEINSLDVLPNEPFLCAADDTGAVQVLDINTGCVARTLKKHDNICSVARFRPNRTWQLISGGLDCRMIVSDWKGTGLGVIIFELDEIVDSSLFSDYHSGANEPQPGNANRGSSDSHASTSEFAEVEYDELAGTDDDDGPELADQSLDEVEGRSRGADRDRVISSREEDTDQTQDIAGTASDSQTEEEESTSEQVTAYPAQNAWSAGLPINPPMVHCIACSPSGDFVAAGLEKSTVELFAGDGKRLNHVESLYGHRRAVSALHFISDSFLLSGGNDYSLFLWNLGSDVEGQHIAHDAKINAIEGKDLGRIFVADFSPVVRVFDLSVR</sequence>
<dbReference type="PANTHER" id="PTHR44666:SF1">
    <property type="entry name" value="WD REPEAT-CONTAINING PROTEIN 53"/>
    <property type="match status" value="1"/>
</dbReference>
<dbReference type="Pfam" id="PF00400">
    <property type="entry name" value="WD40"/>
    <property type="match status" value="3"/>
</dbReference>
<dbReference type="Proteomes" id="UP000230066">
    <property type="component" value="Unassembled WGS sequence"/>
</dbReference>
<dbReference type="EMBL" id="JXXN02003226">
    <property type="protein sequence ID" value="THD21815.1"/>
    <property type="molecule type" value="Genomic_DNA"/>
</dbReference>
<dbReference type="InterPro" id="IPR018937">
    <property type="entry name" value="MMgT"/>
</dbReference>
<dbReference type="PROSITE" id="PS50294">
    <property type="entry name" value="WD_REPEATS_REGION"/>
    <property type="match status" value="1"/>
</dbReference>
<evidence type="ECO:0000256" key="1">
    <source>
        <dbReference type="ARBA" id="ARBA00004127"/>
    </source>
</evidence>
<keyword evidence="3 8" id="KW-0853">WD repeat</keyword>
<dbReference type="PROSITE" id="PS50082">
    <property type="entry name" value="WD_REPEATS_2"/>
    <property type="match status" value="2"/>
</dbReference>
<feature type="repeat" description="WD" evidence="8">
    <location>
        <begin position="446"/>
        <end position="478"/>
    </location>
</feature>
<evidence type="ECO:0000256" key="10">
    <source>
        <dbReference type="SAM" id="Phobius"/>
    </source>
</evidence>
<feature type="transmembrane region" description="Helical" evidence="10">
    <location>
        <begin position="58"/>
        <end position="80"/>
    </location>
</feature>
<dbReference type="InterPro" id="IPR001680">
    <property type="entry name" value="WD40_rpt"/>
</dbReference>
<dbReference type="InterPro" id="IPR019775">
    <property type="entry name" value="WD40_repeat_CS"/>
</dbReference>
<evidence type="ECO:0000256" key="9">
    <source>
        <dbReference type="SAM" id="MobiDB-lite"/>
    </source>
</evidence>
<evidence type="ECO:0000313" key="11">
    <source>
        <dbReference type="EMBL" id="THD21815.1"/>
    </source>
</evidence>
<evidence type="ECO:0000256" key="4">
    <source>
        <dbReference type="ARBA" id="ARBA00022692"/>
    </source>
</evidence>
<evidence type="ECO:0000256" key="5">
    <source>
        <dbReference type="ARBA" id="ARBA00022737"/>
    </source>
</evidence>
<dbReference type="AlphaFoldDB" id="A0A4E0R3R1"/>
<evidence type="ECO:0000256" key="2">
    <source>
        <dbReference type="ARBA" id="ARBA00006109"/>
    </source>
</evidence>
<dbReference type="PROSITE" id="PS00678">
    <property type="entry name" value="WD_REPEATS_1"/>
    <property type="match status" value="1"/>
</dbReference>
<dbReference type="Gene3D" id="2.130.10.10">
    <property type="entry name" value="YVTN repeat-like/Quinoprotein amine dehydrogenase"/>
    <property type="match status" value="2"/>
</dbReference>
<dbReference type="SMART" id="SM00320">
    <property type="entry name" value="WD40"/>
    <property type="match status" value="6"/>
</dbReference>
<evidence type="ECO:0000256" key="3">
    <source>
        <dbReference type="ARBA" id="ARBA00022574"/>
    </source>
</evidence>
<gene>
    <name evidence="11" type="ORF">D915_007524</name>
</gene>
<dbReference type="InterPro" id="IPR015943">
    <property type="entry name" value="WD40/YVTN_repeat-like_dom_sf"/>
</dbReference>
<feature type="compositionally biased region" description="Acidic residues" evidence="9">
    <location>
        <begin position="318"/>
        <end position="343"/>
    </location>
</feature>
<dbReference type="InterPro" id="IPR042453">
    <property type="entry name" value="WDR53"/>
</dbReference>
<evidence type="ECO:0000256" key="8">
    <source>
        <dbReference type="PROSITE-ProRule" id="PRU00221"/>
    </source>
</evidence>
<keyword evidence="4 10" id="KW-0812">Transmembrane</keyword>